<keyword evidence="1" id="KW-1133">Transmembrane helix</keyword>
<organism evidence="3 4">
    <name type="scientific">Nocardioides cremeus</name>
    <dbReference type="NCBI Taxonomy" id="3058044"/>
    <lineage>
        <taxon>Bacteria</taxon>
        <taxon>Bacillati</taxon>
        <taxon>Actinomycetota</taxon>
        <taxon>Actinomycetes</taxon>
        <taxon>Propionibacteriales</taxon>
        <taxon>Nocardioidaceae</taxon>
        <taxon>Nocardioides</taxon>
    </lineage>
</organism>
<dbReference type="InterPro" id="IPR006976">
    <property type="entry name" value="VanZ-like"/>
</dbReference>
<proteinExistence type="predicted"/>
<keyword evidence="1" id="KW-0472">Membrane</keyword>
<feature type="transmembrane region" description="Helical" evidence="1">
    <location>
        <begin position="6"/>
        <end position="28"/>
    </location>
</feature>
<dbReference type="Proteomes" id="UP001168363">
    <property type="component" value="Unassembled WGS sequence"/>
</dbReference>
<feature type="transmembrane region" description="Helical" evidence="1">
    <location>
        <begin position="35"/>
        <end position="56"/>
    </location>
</feature>
<feature type="domain" description="VanZ-like" evidence="2">
    <location>
        <begin position="82"/>
        <end position="168"/>
    </location>
</feature>
<reference evidence="3" key="1">
    <citation type="submission" date="2023-06" db="EMBL/GenBank/DDBJ databases">
        <title>Genome sequence of Nocardioides sp. SOB44.</title>
        <authorList>
            <person name="Zhang G."/>
        </authorList>
    </citation>
    <scope>NUCLEOTIDE SEQUENCE</scope>
    <source>
        <strain evidence="3">SOB44</strain>
    </source>
</reference>
<comment type="caution">
    <text evidence="3">The sequence shown here is derived from an EMBL/GenBank/DDBJ whole genome shotgun (WGS) entry which is preliminary data.</text>
</comment>
<accession>A0ABT8TLY5</accession>
<protein>
    <submittedName>
        <fullName evidence="3">VanZ family protein</fullName>
    </submittedName>
</protein>
<evidence type="ECO:0000259" key="2">
    <source>
        <dbReference type="Pfam" id="PF04892"/>
    </source>
</evidence>
<dbReference type="Pfam" id="PF04892">
    <property type="entry name" value="VanZ"/>
    <property type="match status" value="1"/>
</dbReference>
<feature type="transmembrane region" description="Helical" evidence="1">
    <location>
        <begin position="159"/>
        <end position="179"/>
    </location>
</feature>
<gene>
    <name evidence="3" type="ORF">QWJ41_00690</name>
</gene>
<evidence type="ECO:0000256" key="1">
    <source>
        <dbReference type="SAM" id="Phobius"/>
    </source>
</evidence>
<evidence type="ECO:0000313" key="4">
    <source>
        <dbReference type="Proteomes" id="UP001168363"/>
    </source>
</evidence>
<evidence type="ECO:0000313" key="3">
    <source>
        <dbReference type="EMBL" id="MDO3394228.1"/>
    </source>
</evidence>
<feature type="transmembrane region" description="Helical" evidence="1">
    <location>
        <begin position="95"/>
        <end position="113"/>
    </location>
</feature>
<keyword evidence="4" id="KW-1185">Reference proteome</keyword>
<dbReference type="RefSeq" id="WP_302705195.1">
    <property type="nucleotide sequence ID" value="NZ_JAULSC010000001.1"/>
</dbReference>
<sequence length="184" mass="19386">MFPVGGVEAMLAGAFLSGLVCLVITLALQRRTGVVWAWSLGGLLWSLAVIALVTLLPADGATEVVYADERMGSCSFDLGGPAPEGFWIFSGGQRLLNVLVFVPSGALLVVVAARWRSGWVTVPIGLLALAAYSVAIEWTQLELARIDRACDVTDVVDNVTGAALGVAAGLVLVLVLRPWRARRA</sequence>
<dbReference type="EMBL" id="JAULSC010000001">
    <property type="protein sequence ID" value="MDO3394228.1"/>
    <property type="molecule type" value="Genomic_DNA"/>
</dbReference>
<keyword evidence="1" id="KW-0812">Transmembrane</keyword>
<name>A0ABT8TLY5_9ACTN</name>
<feature type="transmembrane region" description="Helical" evidence="1">
    <location>
        <begin position="120"/>
        <end position="139"/>
    </location>
</feature>